<feature type="transmembrane region" description="Helical" evidence="2">
    <location>
        <begin position="389"/>
        <end position="411"/>
    </location>
</feature>
<feature type="region of interest" description="Disordered" evidence="1">
    <location>
        <begin position="181"/>
        <end position="209"/>
    </location>
</feature>
<evidence type="ECO:0000313" key="3">
    <source>
        <dbReference type="EMBL" id="CUG94085.1"/>
    </source>
</evidence>
<gene>
    <name evidence="3" type="ORF">BSAL_46420</name>
</gene>
<feature type="transmembrane region" description="Helical" evidence="2">
    <location>
        <begin position="102"/>
        <end position="123"/>
    </location>
</feature>
<feature type="transmembrane region" description="Helical" evidence="2">
    <location>
        <begin position="537"/>
        <end position="558"/>
    </location>
</feature>
<feature type="compositionally biased region" description="Low complexity" evidence="1">
    <location>
        <begin position="195"/>
        <end position="209"/>
    </location>
</feature>
<evidence type="ECO:0000256" key="2">
    <source>
        <dbReference type="SAM" id="Phobius"/>
    </source>
</evidence>
<feature type="transmembrane region" description="Helical" evidence="2">
    <location>
        <begin position="274"/>
        <end position="298"/>
    </location>
</feature>
<proteinExistence type="predicted"/>
<dbReference type="VEuPathDB" id="TriTrypDB:BSAL_46420"/>
<feature type="transmembrane region" description="Helical" evidence="2">
    <location>
        <begin position="356"/>
        <end position="377"/>
    </location>
</feature>
<dbReference type="EMBL" id="CYKH01002220">
    <property type="protein sequence ID" value="CUG94085.1"/>
    <property type="molecule type" value="Genomic_DNA"/>
</dbReference>
<keyword evidence="2" id="KW-1133">Transmembrane helix</keyword>
<feature type="transmembrane region" description="Helical" evidence="2">
    <location>
        <begin position="66"/>
        <end position="90"/>
    </location>
</feature>
<evidence type="ECO:0000313" key="4">
    <source>
        <dbReference type="Proteomes" id="UP000051952"/>
    </source>
</evidence>
<dbReference type="Proteomes" id="UP000051952">
    <property type="component" value="Unassembled WGS sequence"/>
</dbReference>
<keyword evidence="4" id="KW-1185">Reference proteome</keyword>
<keyword evidence="2" id="KW-0472">Membrane</keyword>
<keyword evidence="2" id="KW-0812">Transmembrane</keyword>
<dbReference type="AlphaFoldDB" id="A0A0S4JRE5"/>
<feature type="transmembrane region" description="Helical" evidence="2">
    <location>
        <begin position="27"/>
        <end position="54"/>
    </location>
</feature>
<feature type="transmembrane region" description="Helical" evidence="2">
    <location>
        <begin position="236"/>
        <end position="254"/>
    </location>
</feature>
<evidence type="ECO:0000256" key="1">
    <source>
        <dbReference type="SAM" id="MobiDB-lite"/>
    </source>
</evidence>
<reference evidence="4" key="1">
    <citation type="submission" date="2015-09" db="EMBL/GenBank/DDBJ databases">
        <authorList>
            <consortium name="Pathogen Informatics"/>
        </authorList>
    </citation>
    <scope>NUCLEOTIDE SEQUENCE [LARGE SCALE GENOMIC DNA]</scope>
    <source>
        <strain evidence="4">Lake Konstanz</strain>
    </source>
</reference>
<organism evidence="3 4">
    <name type="scientific">Bodo saltans</name>
    <name type="common">Flagellated protozoan</name>
    <dbReference type="NCBI Taxonomy" id="75058"/>
    <lineage>
        <taxon>Eukaryota</taxon>
        <taxon>Discoba</taxon>
        <taxon>Euglenozoa</taxon>
        <taxon>Kinetoplastea</taxon>
        <taxon>Metakinetoplastina</taxon>
        <taxon>Eubodonida</taxon>
        <taxon>Bodonidae</taxon>
        <taxon>Bodo</taxon>
    </lineage>
</organism>
<name>A0A0S4JRE5_BODSA</name>
<protein>
    <submittedName>
        <fullName evidence="3">GPI-anchored surface protein, putative</fullName>
    </submittedName>
</protein>
<sequence>MDQDINVQLNARDGGSQEQTQGRKARLAWFVMILTTPVLSPFLLIYLLIYQFCLVGVRRLSAQAKAVTAVLAIFLSIAWVPVLTSTLYFLEASHREGSVDAVNAFAPPATFFIFCAWGSVVAFRHFSISDSYEPETERSNVRRLKDIEVDPPLLVLRASHVPAELREQQLQQQQEEVVSSPLFPRNGVEHGEVNSTRSSADFSRSSPPRGEAQSCKYEITNALQLYQVLKGDLKHTFMATSTAVVLSAATVSIVRTKAIEQSGDDEYSEALYVLSTFFFCGMFLVFYSTFAFIITIYLHQVSFIRSLTYALDDNAPPRQRVVVVEGMHLKQLRAWEECRRLAVEELTNPKSILNAVFTPSMWLSALGTISIFTYLVVRLLFQRQSYGQLSIASTILLTALIGFMACAIGVAKVAQKHFKRHSALIAQKTFDIARQIDVYHTNLEQGIEDEEEESVGGRRVSRVLAMSLNRNAGGGGGVGGGNIAGSHGSRSASPAEPSVSLAAMEQIYASLHSLCTYMIANQPRPLILGIELRHVRFVVVFVMLISGNVLFVSLMIAFKSNHCGAADS</sequence>
<accession>A0A0S4JRE5</accession>